<feature type="region of interest" description="Disordered" evidence="2">
    <location>
        <begin position="505"/>
        <end position="525"/>
    </location>
</feature>
<accession>A0A9W7IAD5</accession>
<feature type="compositionally biased region" description="Low complexity" evidence="2">
    <location>
        <begin position="35"/>
        <end position="46"/>
    </location>
</feature>
<dbReference type="EMBL" id="BSYR01000024">
    <property type="protein sequence ID" value="GMI91672.1"/>
    <property type="molecule type" value="Genomic_DNA"/>
</dbReference>
<feature type="compositionally biased region" description="Low complexity" evidence="2">
    <location>
        <begin position="332"/>
        <end position="346"/>
    </location>
</feature>
<feature type="region of interest" description="Disordered" evidence="2">
    <location>
        <begin position="1"/>
        <end position="47"/>
    </location>
</feature>
<feature type="region of interest" description="Disordered" evidence="2">
    <location>
        <begin position="314"/>
        <end position="378"/>
    </location>
</feature>
<evidence type="ECO:0000259" key="3">
    <source>
        <dbReference type="Pfam" id="PF03763"/>
    </source>
</evidence>
<dbReference type="PANTHER" id="PTHR31471">
    <property type="entry name" value="OS02G0116800 PROTEIN"/>
    <property type="match status" value="1"/>
</dbReference>
<dbReference type="OrthoDB" id="1900877at2759"/>
<comment type="caution">
    <text evidence="4">The sequence shown here is derived from an EMBL/GenBank/DDBJ whole genome shotgun (WGS) entry which is preliminary data.</text>
</comment>
<feature type="compositionally biased region" description="Basic and acidic residues" evidence="2">
    <location>
        <begin position="505"/>
        <end position="516"/>
    </location>
</feature>
<protein>
    <recommendedName>
        <fullName evidence="3">Remorin C-terminal domain-containing protein</fullName>
    </recommendedName>
</protein>
<comment type="similarity">
    <text evidence="1">Belongs to the remorin family.</text>
</comment>
<dbReference type="PANTHER" id="PTHR31471:SF49">
    <property type="entry name" value="REMORIN FAMILY PROTEIN"/>
    <property type="match status" value="1"/>
</dbReference>
<dbReference type="InterPro" id="IPR005516">
    <property type="entry name" value="Remorin_C"/>
</dbReference>
<evidence type="ECO:0000313" key="4">
    <source>
        <dbReference type="EMBL" id="GMI91672.1"/>
    </source>
</evidence>
<proteinExistence type="inferred from homology"/>
<dbReference type="AlphaFoldDB" id="A0A9W7IAD5"/>
<dbReference type="Proteomes" id="UP001165190">
    <property type="component" value="Unassembled WGS sequence"/>
</dbReference>
<sequence length="542" mass="60435">MEYERIDTPPSGISPSKLRMKLMGPHHHHRKKDGSNSNSSRTSPSRINDAEFVNSLLASNNDDLDEEAPSLDVAPVKMSNEMVLDSSLNDQISSQENEFLAEEGAEVSRAKLQQCSKSDNGNSSAIHPMRTLDDGNLDYDSNASSSSFEFHKGERAAIHNCLTRSYSRPMSSKWNDAEKWIMNRKNVQAACAKKNAIHNQVNRYPLTHIVRVAPETANYDQGLAANGVAETKRIDFYQHAVHIPLDKFSFIPSGAHPISAQSCGGNLLCDQFSQSKDMKEVVQRDLSCTKGSEEDTTVIPAIRSVCMRDMGTEMTPVASQEPSRTATPVGATTPLRSPTSSIPSTPRGGAPTSTPLDHNIDDESQNCPENGRKALSEKETKLKTRREIVALGVQLGKMNIAAWASKDEKEDNTSSGDTTRMGELERIEYEKRAAAWEEAEKSKHTARYKREEIKIQAWESQQRAKLEAEMQRIEAKVEQMRRQSQAKMVKKIVMARQRSEEKLAAAEARKNRDAERTAAQAEYIRQTGRMPSSPYMCCSWLS</sequence>
<organism evidence="4 5">
    <name type="scientific">Hibiscus trionum</name>
    <name type="common">Flower of an hour</name>
    <dbReference type="NCBI Taxonomy" id="183268"/>
    <lineage>
        <taxon>Eukaryota</taxon>
        <taxon>Viridiplantae</taxon>
        <taxon>Streptophyta</taxon>
        <taxon>Embryophyta</taxon>
        <taxon>Tracheophyta</taxon>
        <taxon>Spermatophyta</taxon>
        <taxon>Magnoliopsida</taxon>
        <taxon>eudicotyledons</taxon>
        <taxon>Gunneridae</taxon>
        <taxon>Pentapetalae</taxon>
        <taxon>rosids</taxon>
        <taxon>malvids</taxon>
        <taxon>Malvales</taxon>
        <taxon>Malvaceae</taxon>
        <taxon>Malvoideae</taxon>
        <taxon>Hibiscus</taxon>
    </lineage>
</organism>
<feature type="compositionally biased region" description="Basic residues" evidence="2">
    <location>
        <begin position="18"/>
        <end position="32"/>
    </location>
</feature>
<feature type="compositionally biased region" description="Polar residues" evidence="2">
    <location>
        <begin position="317"/>
        <end position="326"/>
    </location>
</feature>
<evidence type="ECO:0000256" key="2">
    <source>
        <dbReference type="SAM" id="MobiDB-lite"/>
    </source>
</evidence>
<reference evidence="4" key="1">
    <citation type="submission" date="2023-05" db="EMBL/GenBank/DDBJ databases">
        <title>Genome and transcriptome analyses reveal genes involved in the formation of fine ridges on petal epidermal cells in Hibiscus trionum.</title>
        <authorList>
            <person name="Koshimizu S."/>
            <person name="Masuda S."/>
            <person name="Ishii T."/>
            <person name="Shirasu K."/>
            <person name="Hoshino A."/>
            <person name="Arita M."/>
        </authorList>
    </citation>
    <scope>NUCLEOTIDE SEQUENCE</scope>
    <source>
        <strain evidence="4">Hamamatsu line</strain>
    </source>
</reference>
<keyword evidence="5" id="KW-1185">Reference proteome</keyword>
<name>A0A9W7IAD5_HIBTR</name>
<feature type="domain" description="Remorin C-terminal" evidence="3">
    <location>
        <begin position="429"/>
        <end position="532"/>
    </location>
</feature>
<evidence type="ECO:0000313" key="5">
    <source>
        <dbReference type="Proteomes" id="UP001165190"/>
    </source>
</evidence>
<evidence type="ECO:0000256" key="1">
    <source>
        <dbReference type="ARBA" id="ARBA00005711"/>
    </source>
</evidence>
<gene>
    <name evidence="4" type="ORF">HRI_002836500</name>
</gene>
<dbReference type="Pfam" id="PF03763">
    <property type="entry name" value="Remorin_C"/>
    <property type="match status" value="1"/>
</dbReference>